<dbReference type="PANTHER" id="PTHR11101:SF80">
    <property type="entry name" value="PHOSPHATE TRANSPORTER"/>
    <property type="match status" value="1"/>
</dbReference>
<accession>A0A1W2A8W6</accession>
<evidence type="ECO:0000256" key="1">
    <source>
        <dbReference type="ARBA" id="ARBA00004141"/>
    </source>
</evidence>
<dbReference type="Pfam" id="PF01384">
    <property type="entry name" value="PHO4"/>
    <property type="match status" value="1"/>
</dbReference>
<dbReference type="GO" id="GO:0005315">
    <property type="term" value="F:phosphate transmembrane transporter activity"/>
    <property type="evidence" value="ECO:0007669"/>
    <property type="project" value="InterPro"/>
</dbReference>
<dbReference type="STRING" id="475255.SAMN04488101_101326"/>
<evidence type="ECO:0000256" key="3">
    <source>
        <dbReference type="ARBA" id="ARBA00022692"/>
    </source>
</evidence>
<dbReference type="RefSeq" id="WP_084286908.1">
    <property type="nucleotide sequence ID" value="NZ_FWYB01000001.1"/>
</dbReference>
<dbReference type="AlphaFoldDB" id="A0A1W2A8W6"/>
<evidence type="ECO:0000256" key="5">
    <source>
        <dbReference type="ARBA" id="ARBA00023136"/>
    </source>
</evidence>
<sequence>MRKNSNWGTASRHFKKLQLLSAAAFSIGHGANDAQKIMGIIAVALIASGELEQSASIPFWVVISCHTAMAVGTLLGGWRIVKTLGSKITHLKPFEGFSAETSGAITLFSTSLLGIPVSTTHTITGAIVGVGAVRRISAVRWGVTIPILYAWILTIPATGLLAVLIYYILTWIVF</sequence>
<organism evidence="7 8">
    <name type="scientific">Pedobacter nyackensis</name>
    <dbReference type="NCBI Taxonomy" id="475255"/>
    <lineage>
        <taxon>Bacteria</taxon>
        <taxon>Pseudomonadati</taxon>
        <taxon>Bacteroidota</taxon>
        <taxon>Sphingobacteriia</taxon>
        <taxon>Sphingobacteriales</taxon>
        <taxon>Sphingobacteriaceae</taxon>
        <taxon>Pedobacter</taxon>
    </lineage>
</organism>
<dbReference type="OrthoDB" id="9779554at2"/>
<dbReference type="EMBL" id="FWYB01000001">
    <property type="protein sequence ID" value="SMC57189.1"/>
    <property type="molecule type" value="Genomic_DNA"/>
</dbReference>
<keyword evidence="2" id="KW-0813">Transport</keyword>
<reference evidence="7 8" key="1">
    <citation type="submission" date="2017-04" db="EMBL/GenBank/DDBJ databases">
        <authorList>
            <person name="Afonso C.L."/>
            <person name="Miller P.J."/>
            <person name="Scott M.A."/>
            <person name="Spackman E."/>
            <person name="Goraichik I."/>
            <person name="Dimitrov K.M."/>
            <person name="Suarez D.L."/>
            <person name="Swayne D.E."/>
        </authorList>
    </citation>
    <scope>NUCLEOTIDE SEQUENCE [LARGE SCALE GENOMIC DNA]</scope>
    <source>
        <strain evidence="7 8">DSM 19625</strain>
    </source>
</reference>
<name>A0A1W2A8W6_9SPHI</name>
<evidence type="ECO:0000256" key="4">
    <source>
        <dbReference type="ARBA" id="ARBA00022989"/>
    </source>
</evidence>
<dbReference type="PANTHER" id="PTHR11101">
    <property type="entry name" value="PHOSPHATE TRANSPORTER"/>
    <property type="match status" value="1"/>
</dbReference>
<dbReference type="InterPro" id="IPR001204">
    <property type="entry name" value="Phos_transporter"/>
</dbReference>
<dbReference type="Proteomes" id="UP000192678">
    <property type="component" value="Unassembled WGS sequence"/>
</dbReference>
<comment type="subcellular location">
    <subcellularLocation>
        <location evidence="1">Membrane</location>
        <topology evidence="1">Multi-pass membrane protein</topology>
    </subcellularLocation>
</comment>
<proteinExistence type="predicted"/>
<evidence type="ECO:0000313" key="8">
    <source>
        <dbReference type="Proteomes" id="UP000192678"/>
    </source>
</evidence>
<protein>
    <submittedName>
        <fullName evidence="7">Phosphate transporter family protein</fullName>
    </submittedName>
</protein>
<dbReference type="GO" id="GO:0035435">
    <property type="term" value="P:phosphate ion transmembrane transport"/>
    <property type="evidence" value="ECO:0007669"/>
    <property type="project" value="TreeGrafter"/>
</dbReference>
<evidence type="ECO:0000256" key="6">
    <source>
        <dbReference type="SAM" id="Phobius"/>
    </source>
</evidence>
<keyword evidence="4 6" id="KW-1133">Transmembrane helix</keyword>
<evidence type="ECO:0000313" key="7">
    <source>
        <dbReference type="EMBL" id="SMC57189.1"/>
    </source>
</evidence>
<dbReference type="GO" id="GO:0016020">
    <property type="term" value="C:membrane"/>
    <property type="evidence" value="ECO:0007669"/>
    <property type="project" value="UniProtKB-SubCell"/>
</dbReference>
<gene>
    <name evidence="7" type="ORF">SAMN04488101_101326</name>
</gene>
<keyword evidence="3 6" id="KW-0812">Transmembrane</keyword>
<keyword evidence="5 6" id="KW-0472">Membrane</keyword>
<feature type="transmembrane region" description="Helical" evidence="6">
    <location>
        <begin position="147"/>
        <end position="169"/>
    </location>
</feature>
<feature type="transmembrane region" description="Helical" evidence="6">
    <location>
        <begin position="57"/>
        <end position="78"/>
    </location>
</feature>
<evidence type="ECO:0000256" key="2">
    <source>
        <dbReference type="ARBA" id="ARBA00022448"/>
    </source>
</evidence>
<keyword evidence="8" id="KW-1185">Reference proteome</keyword>